<dbReference type="GO" id="GO:0007165">
    <property type="term" value="P:signal transduction"/>
    <property type="evidence" value="ECO:0007669"/>
    <property type="project" value="TreeGrafter"/>
</dbReference>
<dbReference type="SUPFAM" id="SSF52096">
    <property type="entry name" value="ClpP/crotonase"/>
    <property type="match status" value="1"/>
</dbReference>
<dbReference type="GO" id="GO:0004175">
    <property type="term" value="F:endopeptidase activity"/>
    <property type="evidence" value="ECO:0007669"/>
    <property type="project" value="TreeGrafter"/>
</dbReference>
<feature type="signal peptide" evidence="1">
    <location>
        <begin position="1"/>
        <end position="23"/>
    </location>
</feature>
<dbReference type="GO" id="GO:0008236">
    <property type="term" value="F:serine-type peptidase activity"/>
    <property type="evidence" value="ECO:0007669"/>
    <property type="project" value="InterPro"/>
</dbReference>
<evidence type="ECO:0000259" key="2">
    <source>
        <dbReference type="SMART" id="SM00245"/>
    </source>
</evidence>
<evidence type="ECO:0000313" key="3">
    <source>
        <dbReference type="EMBL" id="QEC70729.1"/>
    </source>
</evidence>
<dbReference type="OrthoDB" id="5379939at2"/>
<dbReference type="SMART" id="SM00245">
    <property type="entry name" value="TSPc"/>
    <property type="match status" value="1"/>
</dbReference>
<dbReference type="KEGG" id="agi:FSB73_02515"/>
<dbReference type="RefSeq" id="WP_146779990.1">
    <property type="nucleotide sequence ID" value="NZ_CP042434.1"/>
</dbReference>
<dbReference type="GO" id="GO:0006508">
    <property type="term" value="P:proteolysis"/>
    <property type="evidence" value="ECO:0007669"/>
    <property type="project" value="InterPro"/>
</dbReference>
<evidence type="ECO:0000313" key="4">
    <source>
        <dbReference type="Proteomes" id="UP000321291"/>
    </source>
</evidence>
<dbReference type="Gene3D" id="2.60.120.260">
    <property type="entry name" value="Galactose-binding domain-like"/>
    <property type="match status" value="1"/>
</dbReference>
<dbReference type="Gene3D" id="3.90.226.10">
    <property type="entry name" value="2-enoyl-CoA Hydratase, Chain A, domain 1"/>
    <property type="match status" value="1"/>
</dbReference>
<proteinExistence type="predicted"/>
<feature type="chain" id="PRO_5022839940" description="Tail specific protease domain-containing protein" evidence="1">
    <location>
        <begin position="24"/>
        <end position="744"/>
    </location>
</feature>
<organism evidence="3 4">
    <name type="scientific">Arachidicoccus ginsenosidivorans</name>
    <dbReference type="NCBI Taxonomy" id="496057"/>
    <lineage>
        <taxon>Bacteria</taxon>
        <taxon>Pseudomonadati</taxon>
        <taxon>Bacteroidota</taxon>
        <taxon>Chitinophagia</taxon>
        <taxon>Chitinophagales</taxon>
        <taxon>Chitinophagaceae</taxon>
        <taxon>Arachidicoccus</taxon>
    </lineage>
</organism>
<dbReference type="Pfam" id="PF03572">
    <property type="entry name" value="Peptidase_S41"/>
    <property type="match status" value="1"/>
</dbReference>
<protein>
    <recommendedName>
        <fullName evidence="2">Tail specific protease domain-containing protein</fullName>
    </recommendedName>
</protein>
<keyword evidence="4" id="KW-1185">Reference proteome</keyword>
<name>A0A5B8VHI0_9BACT</name>
<accession>A0A5B8VHI0</accession>
<dbReference type="AlphaFoldDB" id="A0A5B8VHI0"/>
<dbReference type="CDD" id="cd07562">
    <property type="entry name" value="Peptidase_S41_TRI"/>
    <property type="match status" value="1"/>
</dbReference>
<dbReference type="InterPro" id="IPR029045">
    <property type="entry name" value="ClpP/crotonase-like_dom_sf"/>
</dbReference>
<evidence type="ECO:0000256" key="1">
    <source>
        <dbReference type="SAM" id="SignalP"/>
    </source>
</evidence>
<dbReference type="InterPro" id="IPR005151">
    <property type="entry name" value="Tail-specific_protease"/>
</dbReference>
<feature type="domain" description="Tail specific protease" evidence="2">
    <location>
        <begin position="526"/>
        <end position="719"/>
    </location>
</feature>
<dbReference type="PANTHER" id="PTHR32060">
    <property type="entry name" value="TAIL-SPECIFIC PROTEASE"/>
    <property type="match status" value="1"/>
</dbReference>
<dbReference type="EMBL" id="CP042434">
    <property type="protein sequence ID" value="QEC70729.1"/>
    <property type="molecule type" value="Genomic_DNA"/>
</dbReference>
<dbReference type="GO" id="GO:0030288">
    <property type="term" value="C:outer membrane-bounded periplasmic space"/>
    <property type="evidence" value="ECO:0007669"/>
    <property type="project" value="TreeGrafter"/>
</dbReference>
<sequence length="744" mass="81916">MKFLTTILFVFILTGMAMGQQNADVPFSDTTYNLGFERIQQGGALHFKKAATTGYEISVDSTIKHSGKYSMRFHFSGDSTSFTAYMMNLPHLYKGHMIALSGYIKTDRIEPGRAGLVLRLDPRLGINNMYNHVVKGTTNWQKNEISLPLDAEKTKSIVIGGILEGKGTMWLDDLEVKIDGKPLSEAQIIPASNYPAEADTEFSKGAGITHMTTNPKTVKNLQVLGEVWGYLKFFHPRATAGDFNFGHELFRLLPSVANASSDAERDELLSSFLTKLGTVSQNDAGTPFARKDSIMFDTDTTWWHQGGLSEKLLAQFRRLLLSNRPHSFSYYYNFTSAGNVLFTNDAEYPSIENPDIGVRLLALYRYWNAIAYFYPYRNLIKDWPTVLATYIPIMIQANTRLKYELALAGLVAKIKDTHAGVSGLINSTLEYYGKLQPPFAVEYIQNKWVVTKYLNKVAGRLSGVEIGDILEKIGGKPVAAVVKSRLAITSGSNAAAKYRNIGWSLLKTNEPSLRLGFFSEDTFATKNVQTYPADSLLSIGFTDDTKPAFGYARPGIGYIYGGTFQRKDIQPVIAGIKNAKGLIVDLRNYPNGSGLFMMISSLSRSAVKYTRYSHIDPVRPGRAIMGPAQSLGAFNHNYYGGKIVVLVNKNTQSAAEFYAMSLRAIGATVVGSTTAGADGNVSELYLPGSILTTFSGLGIYYPDGSQTQQVGIVPDIFCEPTAEGIKAGKDEQLERAIEFINTGK</sequence>
<keyword evidence="1" id="KW-0732">Signal</keyword>
<reference evidence="3 4" key="1">
    <citation type="journal article" date="2017" name="Int. J. Syst. Evol. Microbiol.">
        <title>Arachidicoccus ginsenosidivorans sp. nov., with ginsenoside-converting activity isolated from ginseng cultivating soil.</title>
        <authorList>
            <person name="Siddiqi M.Z."/>
            <person name="Aslam Z."/>
            <person name="Im W.T."/>
        </authorList>
    </citation>
    <scope>NUCLEOTIDE SEQUENCE [LARGE SCALE GENOMIC DNA]</scope>
    <source>
        <strain evidence="3 4">Gsoil 809</strain>
    </source>
</reference>
<dbReference type="Proteomes" id="UP000321291">
    <property type="component" value="Chromosome"/>
</dbReference>
<gene>
    <name evidence="3" type="ORF">FSB73_02515</name>
</gene>
<dbReference type="PANTHER" id="PTHR32060:SF30">
    <property type="entry name" value="CARBOXY-TERMINAL PROCESSING PROTEASE CTPA"/>
    <property type="match status" value="1"/>
</dbReference>